<dbReference type="InterPro" id="IPR013434">
    <property type="entry name" value="CHP02611"/>
</dbReference>
<accession>A0AB73U3T0</accession>
<evidence type="ECO:0000256" key="2">
    <source>
        <dbReference type="SAM" id="Phobius"/>
    </source>
</evidence>
<keyword evidence="2" id="KW-0472">Membrane</keyword>
<feature type="transmembrane region" description="Helical" evidence="2">
    <location>
        <begin position="107"/>
        <end position="128"/>
    </location>
</feature>
<proteinExistence type="predicted"/>
<keyword evidence="2" id="KW-0812">Transmembrane</keyword>
<sequence length="221" mass="24373">MPRPALRHDHRHRHDAAHGPAQAAYCVPEHQLPQGHADREGAAVRLHPGPRRGPQGVPDQQIARRRRCARRGRRSLCEAQSRSAVSGGTRRWARWRDGVRDRPALNVFYRMAVAIIGLAVLGAGIIAIPYPGPGWAIVFLGLAILASEFSWARKLLHAVRARYDRFMAWFSTQPQWLRGIGVLFTAALVVVTLWVLGAVGWVAALVGIEAHWLKSPLGLGG</sequence>
<dbReference type="InterPro" id="IPR019099">
    <property type="entry name" value="Uncharacterised_PGPGW_TM"/>
</dbReference>
<protein>
    <submittedName>
        <fullName evidence="3">TIGR02611 family protein</fullName>
    </submittedName>
</protein>
<feature type="region of interest" description="Disordered" evidence="1">
    <location>
        <begin position="1"/>
        <end position="20"/>
    </location>
</feature>
<dbReference type="Proteomes" id="UP000317728">
    <property type="component" value="Chromosome"/>
</dbReference>
<keyword evidence="2" id="KW-1133">Transmembrane helix</keyword>
<dbReference type="EMBL" id="CP041150">
    <property type="protein sequence ID" value="QDF71240.1"/>
    <property type="molecule type" value="Genomic_DNA"/>
</dbReference>
<name>A0AB73U3T0_MYCCH</name>
<evidence type="ECO:0000313" key="4">
    <source>
        <dbReference type="Proteomes" id="UP000317728"/>
    </source>
</evidence>
<dbReference type="Pfam" id="PF09656">
    <property type="entry name" value="PGPGW"/>
    <property type="match status" value="1"/>
</dbReference>
<dbReference type="NCBIfam" id="TIGR02611">
    <property type="entry name" value="TIGR02611 family protein"/>
    <property type="match status" value="1"/>
</dbReference>
<organism evidence="3 4">
    <name type="scientific">Mycobacteroides chelonae</name>
    <name type="common">Mycobacterium chelonae</name>
    <dbReference type="NCBI Taxonomy" id="1774"/>
    <lineage>
        <taxon>Bacteria</taxon>
        <taxon>Bacillati</taxon>
        <taxon>Actinomycetota</taxon>
        <taxon>Actinomycetes</taxon>
        <taxon>Mycobacteriales</taxon>
        <taxon>Mycobacteriaceae</taxon>
        <taxon>Mycobacteroides</taxon>
    </lineage>
</organism>
<feature type="transmembrane region" description="Helical" evidence="2">
    <location>
        <begin position="134"/>
        <end position="156"/>
    </location>
</feature>
<gene>
    <name evidence="3" type="ORF">FJK96_14455</name>
</gene>
<reference evidence="3 4" key="1">
    <citation type="submission" date="2019-06" db="EMBL/GenBank/DDBJ databases">
        <title>Whole geneome sequnce of Mycobacteroides chelonae M77 isolated from bovine milk from Meghalaya, India.</title>
        <authorList>
            <person name="Vise E."/>
            <person name="Das S."/>
            <person name="Garg A."/>
            <person name="Ghatak S."/>
            <person name="Shakuntala I."/>
            <person name="Milton A.A.P."/>
            <person name="Karam A."/>
            <person name="Sanjukta R."/>
            <person name="Puro K."/>
            <person name="Sen A."/>
        </authorList>
    </citation>
    <scope>NUCLEOTIDE SEQUENCE [LARGE SCALE GENOMIC DNA]</scope>
    <source>
        <strain evidence="3 4">M77</strain>
    </source>
</reference>
<evidence type="ECO:0000313" key="3">
    <source>
        <dbReference type="EMBL" id="QDF71240.1"/>
    </source>
</evidence>
<evidence type="ECO:0000256" key="1">
    <source>
        <dbReference type="SAM" id="MobiDB-lite"/>
    </source>
</evidence>
<dbReference type="AlphaFoldDB" id="A0AB73U3T0"/>
<feature type="transmembrane region" description="Helical" evidence="2">
    <location>
        <begin position="176"/>
        <end position="208"/>
    </location>
</feature>